<keyword evidence="4 8" id="KW-0812">Transmembrane</keyword>
<reference evidence="9 11" key="1">
    <citation type="submission" date="2020-01" db="EMBL/GenBank/DDBJ databases">
        <authorList>
            <person name="Kim M.K."/>
        </authorList>
    </citation>
    <scope>NUCLEOTIDE SEQUENCE [LARGE SCALE GENOMIC DNA]</scope>
    <source>
        <strain evidence="9 11">172606-1</strain>
    </source>
</reference>
<dbReference type="GO" id="GO:0008324">
    <property type="term" value="F:monoatomic cation transmembrane transporter activity"/>
    <property type="evidence" value="ECO:0007669"/>
    <property type="project" value="InterPro"/>
</dbReference>
<evidence type="ECO:0000256" key="2">
    <source>
        <dbReference type="ARBA" id="ARBA00022448"/>
    </source>
</evidence>
<keyword evidence="7 8" id="KW-0472">Membrane</keyword>
<evidence type="ECO:0000256" key="6">
    <source>
        <dbReference type="ARBA" id="ARBA00023065"/>
    </source>
</evidence>
<sequence>MLTVEQLNRSLYNSRNKVEYLLNLLTYLNSLFAISLLIYQYGFHLTLEAISRIYTLLNGVVILFIIIYLIRLLYAFQRKAFLLYTLPKTVLLLLLLINGFAPFFFNESILFSLAQVFGFNNYLAFYQLTSSLCIVLLVGIEISAVNIRISTTRLKPTVTFISSFLLVISLGTGFLMLPAMTNTAQSMPFLEALFTATSATCVTGLMVVDQATYLTFKGHLVILCLIQIGGIGMVTFATFVTIFLRQTVGIKHQSNMQDLLSTESLLSAQGLLRQIIFLTLLIETVGSIVLFFCWGDSVHFDSLTQKVFFSIFHSVSAFCSAGFSLYTNGLYELPVQKAYILHLVIALLMILGSLGFSSLMDLFSITSLRERLEKPWKDWKLNTKIAVYTTIVFIIFGTAGFYFLERNNALAPLNGVEAIIASFFQSATRTTGFNTVDITRLSDPTLIMLMFLMFVGASPGSTGGGIKTTTFFVIAVSVISSIRGKRVITFGKRTIPTPLLFRAYTVITFAAAYNLIATFVLSVSEPDLAILNVFFEQVSAFATVGLTTGITPQLSTVGKVVLMISMFLGRIGTLTLALAISRQVISNAYRYPNAHVMVG</sequence>
<feature type="transmembrane region" description="Helical" evidence="8">
    <location>
        <begin position="560"/>
        <end position="580"/>
    </location>
</feature>
<keyword evidence="11" id="KW-1185">Reference proteome</keyword>
<feature type="transmembrane region" description="Helical" evidence="8">
    <location>
        <begin position="20"/>
        <end position="41"/>
    </location>
</feature>
<feature type="transmembrane region" description="Helical" evidence="8">
    <location>
        <begin position="157"/>
        <end position="177"/>
    </location>
</feature>
<dbReference type="InterPro" id="IPR003445">
    <property type="entry name" value="Cat_transpt"/>
</dbReference>
<dbReference type="RefSeq" id="WP_162443361.1">
    <property type="nucleotide sequence ID" value="NZ_CP048222.1"/>
</dbReference>
<feature type="transmembrane region" description="Helical" evidence="8">
    <location>
        <begin position="275"/>
        <end position="295"/>
    </location>
</feature>
<feature type="transmembrane region" description="Helical" evidence="8">
    <location>
        <begin position="125"/>
        <end position="145"/>
    </location>
</feature>
<name>A0A6C0GH28_9BACT</name>
<feature type="transmembrane region" description="Helical" evidence="8">
    <location>
        <begin position="220"/>
        <end position="244"/>
    </location>
</feature>
<proteinExistence type="predicted"/>
<evidence type="ECO:0000256" key="7">
    <source>
        <dbReference type="ARBA" id="ARBA00023136"/>
    </source>
</evidence>
<evidence type="ECO:0000256" key="1">
    <source>
        <dbReference type="ARBA" id="ARBA00004651"/>
    </source>
</evidence>
<dbReference type="KEGG" id="rhoz:GXP67_12120"/>
<keyword evidence="3" id="KW-1003">Cell membrane</keyword>
<evidence type="ECO:0000256" key="3">
    <source>
        <dbReference type="ARBA" id="ARBA00022475"/>
    </source>
</evidence>
<feature type="transmembrane region" description="Helical" evidence="8">
    <location>
        <begin position="81"/>
        <end position="105"/>
    </location>
</feature>
<dbReference type="AlphaFoldDB" id="A0A6C0GH28"/>
<organism evidence="9 11">
    <name type="scientific">Rhodocytophaga rosea</name>
    <dbReference type="NCBI Taxonomy" id="2704465"/>
    <lineage>
        <taxon>Bacteria</taxon>
        <taxon>Pseudomonadati</taxon>
        <taxon>Bacteroidota</taxon>
        <taxon>Cytophagia</taxon>
        <taxon>Cytophagales</taxon>
        <taxon>Rhodocytophagaceae</taxon>
        <taxon>Rhodocytophaga</taxon>
    </lineage>
</organism>
<evidence type="ECO:0000313" key="10">
    <source>
        <dbReference type="EMBL" id="QHT70767.1"/>
    </source>
</evidence>
<dbReference type="PANTHER" id="PTHR32024:SF1">
    <property type="entry name" value="KTR SYSTEM POTASSIUM UPTAKE PROTEIN B"/>
    <property type="match status" value="1"/>
</dbReference>
<gene>
    <name evidence="9" type="ORF">GXP67_12120</name>
    <name evidence="10" type="ORF">GXP67_31020</name>
</gene>
<evidence type="ECO:0000256" key="4">
    <source>
        <dbReference type="ARBA" id="ARBA00022692"/>
    </source>
</evidence>
<feature type="transmembrane region" description="Helical" evidence="8">
    <location>
        <begin position="446"/>
        <end position="479"/>
    </location>
</feature>
<accession>A0A6C0GH28</accession>
<evidence type="ECO:0000313" key="11">
    <source>
        <dbReference type="Proteomes" id="UP000480178"/>
    </source>
</evidence>
<keyword evidence="5 8" id="KW-1133">Transmembrane helix</keyword>
<comment type="subcellular location">
    <subcellularLocation>
        <location evidence="1">Cell membrane</location>
        <topology evidence="1">Multi-pass membrane protein</topology>
    </subcellularLocation>
</comment>
<dbReference type="KEGG" id="rhoz:GXP67_31020"/>
<evidence type="ECO:0000313" key="9">
    <source>
        <dbReference type="EMBL" id="QHT67326.1"/>
    </source>
</evidence>
<evidence type="ECO:0000256" key="8">
    <source>
        <dbReference type="SAM" id="Phobius"/>
    </source>
</evidence>
<feature type="transmembrane region" description="Helical" evidence="8">
    <location>
        <begin position="307"/>
        <end position="327"/>
    </location>
</feature>
<dbReference type="GO" id="GO:0005886">
    <property type="term" value="C:plasma membrane"/>
    <property type="evidence" value="ECO:0007669"/>
    <property type="project" value="UniProtKB-SubCell"/>
</dbReference>
<feature type="transmembrane region" description="Helical" evidence="8">
    <location>
        <begin position="499"/>
        <end position="521"/>
    </location>
</feature>
<feature type="transmembrane region" description="Helical" evidence="8">
    <location>
        <begin position="53"/>
        <end position="74"/>
    </location>
</feature>
<feature type="transmembrane region" description="Helical" evidence="8">
    <location>
        <begin position="385"/>
        <end position="404"/>
    </location>
</feature>
<keyword evidence="6" id="KW-0406">Ion transport</keyword>
<dbReference type="PANTHER" id="PTHR32024">
    <property type="entry name" value="TRK SYSTEM POTASSIUM UPTAKE PROTEIN TRKG-RELATED"/>
    <property type="match status" value="1"/>
</dbReference>
<evidence type="ECO:0000256" key="5">
    <source>
        <dbReference type="ARBA" id="ARBA00022989"/>
    </source>
</evidence>
<dbReference type="Proteomes" id="UP000480178">
    <property type="component" value="Chromosome"/>
</dbReference>
<dbReference type="Pfam" id="PF02386">
    <property type="entry name" value="TrkH"/>
    <property type="match status" value="1"/>
</dbReference>
<dbReference type="EMBL" id="CP048222">
    <property type="protein sequence ID" value="QHT70767.1"/>
    <property type="molecule type" value="Genomic_DNA"/>
</dbReference>
<feature type="transmembrane region" description="Helical" evidence="8">
    <location>
        <begin position="339"/>
        <end position="364"/>
    </location>
</feature>
<dbReference type="GO" id="GO:0030001">
    <property type="term" value="P:metal ion transport"/>
    <property type="evidence" value="ECO:0007669"/>
    <property type="project" value="UniProtKB-ARBA"/>
</dbReference>
<dbReference type="EMBL" id="CP048222">
    <property type="protein sequence ID" value="QHT67326.1"/>
    <property type="molecule type" value="Genomic_DNA"/>
</dbReference>
<protein>
    <submittedName>
        <fullName evidence="9">ATPase</fullName>
    </submittedName>
</protein>
<keyword evidence="2" id="KW-0813">Transport</keyword>